<dbReference type="PRINTS" id="PR00757">
    <property type="entry name" value="AMINEOXDASEF"/>
</dbReference>
<dbReference type="EC" id="1.4.3.-" evidence="6"/>
<comment type="cofactor">
    <cofactor evidence="1 6">
        <name>FAD</name>
        <dbReference type="ChEBI" id="CHEBI:57692"/>
    </cofactor>
</comment>
<gene>
    <name evidence="8" type="ORF">K491DRAFT_666097</name>
</gene>
<keyword evidence="9" id="KW-1185">Reference proteome</keyword>
<sequence>MGNTRDGATWTPKEGLKSGLLSISVIQPQQLNLPSSNTISDVIVIGAGYTGLIAARDLAIHGHKVLLLEARDRVGGRTWHSTINGFNYEMGGTWIHWHMPHVYREVSLYGLQSDWMLTATPGGKHDYGTLNTGGVKRNVSHEEELQIFSKTWGMFCDIDGQSGKSLMPYPFDGMRNKDALSAIDGLSCADRLKQIERQLSPEEVDVLKAILLQMGGGPIEEMGFLDAIRWYALGNFIPTGLNDIGLYTRLKSGQSELARRIFDHAVSTKKLAYAFSQPVKSLKESSGIVTVTTRTGSAWKARRVICTVPLNVLADVEFSPELHPLKKEASTIGHAHRGNKIHADVEGDDLISWSSFTYPGKGMVAGISDGLTPGGDTHVVLFGPTKDPRTTGISLDGGIEAVKQSVEHMLPIDKSITRITYHDWTNDEFAKGTWCYFKPDFACKYLSALQQPQGNIHFANADWSDGWRGWIDGAVEAGTRVAFTLDQQLRATKDTRL</sequence>
<feature type="binding site" evidence="5">
    <location>
        <position position="382"/>
    </location>
    <ligand>
        <name>substrate</name>
    </ligand>
</feature>
<evidence type="ECO:0000256" key="1">
    <source>
        <dbReference type="ARBA" id="ARBA00001974"/>
    </source>
</evidence>
<feature type="domain" description="Amine oxidase" evidence="7">
    <location>
        <begin position="50"/>
        <end position="482"/>
    </location>
</feature>
<organism evidence="8 9">
    <name type="scientific">Lophiostoma macrostomum CBS 122681</name>
    <dbReference type="NCBI Taxonomy" id="1314788"/>
    <lineage>
        <taxon>Eukaryota</taxon>
        <taxon>Fungi</taxon>
        <taxon>Dikarya</taxon>
        <taxon>Ascomycota</taxon>
        <taxon>Pezizomycotina</taxon>
        <taxon>Dothideomycetes</taxon>
        <taxon>Pleosporomycetidae</taxon>
        <taxon>Pleosporales</taxon>
        <taxon>Lophiostomataceae</taxon>
        <taxon>Lophiostoma</taxon>
    </lineage>
</organism>
<dbReference type="Gene3D" id="3.90.660.10">
    <property type="match status" value="2"/>
</dbReference>
<dbReference type="Gene3D" id="3.50.50.60">
    <property type="entry name" value="FAD/NAD(P)-binding domain"/>
    <property type="match status" value="2"/>
</dbReference>
<name>A0A6A6SVS2_9PLEO</name>
<evidence type="ECO:0000256" key="5">
    <source>
        <dbReference type="PIRSR" id="PIRSR601613-1"/>
    </source>
</evidence>
<keyword evidence="6" id="KW-0274">FAD</keyword>
<dbReference type="Pfam" id="PF01593">
    <property type="entry name" value="Amino_oxidase"/>
    <property type="match status" value="1"/>
</dbReference>
<dbReference type="InterPro" id="IPR001613">
    <property type="entry name" value="Flavin_amine_oxidase"/>
</dbReference>
<evidence type="ECO:0000313" key="8">
    <source>
        <dbReference type="EMBL" id="KAF2651157.1"/>
    </source>
</evidence>
<comment type="catalytic activity">
    <reaction evidence="4">
        <text>a secondary aliphatic amine + O2 + H2O = a primary amine + an aldehyde + H2O2</text>
        <dbReference type="Rhea" id="RHEA:26414"/>
        <dbReference type="ChEBI" id="CHEBI:15377"/>
        <dbReference type="ChEBI" id="CHEBI:15379"/>
        <dbReference type="ChEBI" id="CHEBI:16240"/>
        <dbReference type="ChEBI" id="CHEBI:17478"/>
        <dbReference type="ChEBI" id="CHEBI:58855"/>
        <dbReference type="ChEBI" id="CHEBI:65296"/>
        <dbReference type="EC" id="1.4.3.4"/>
    </reaction>
</comment>
<dbReference type="OrthoDB" id="7777654at2759"/>
<comment type="similarity">
    <text evidence="2 6">Belongs to the flavin monoamine oxidase family.</text>
</comment>
<dbReference type="Proteomes" id="UP000799324">
    <property type="component" value="Unassembled WGS sequence"/>
</dbReference>
<evidence type="ECO:0000313" key="9">
    <source>
        <dbReference type="Proteomes" id="UP000799324"/>
    </source>
</evidence>
<dbReference type="InterPro" id="IPR002937">
    <property type="entry name" value="Amino_oxidase"/>
</dbReference>
<proteinExistence type="inferred from homology"/>
<dbReference type="GO" id="GO:0097621">
    <property type="term" value="F:monoamine oxidase activity"/>
    <property type="evidence" value="ECO:0007669"/>
    <property type="project" value="UniProtKB-EC"/>
</dbReference>
<dbReference type="InterPro" id="IPR050703">
    <property type="entry name" value="Flavin_MAO"/>
</dbReference>
<accession>A0A6A6SVS2</accession>
<dbReference type="EMBL" id="MU004433">
    <property type="protein sequence ID" value="KAF2651157.1"/>
    <property type="molecule type" value="Genomic_DNA"/>
</dbReference>
<evidence type="ECO:0000256" key="4">
    <source>
        <dbReference type="ARBA" id="ARBA00048448"/>
    </source>
</evidence>
<protein>
    <recommendedName>
        <fullName evidence="6">Amine oxidase</fullName>
        <ecNumber evidence="6">1.4.3.-</ecNumber>
    </recommendedName>
</protein>
<dbReference type="InterPro" id="IPR036188">
    <property type="entry name" value="FAD/NAD-bd_sf"/>
</dbReference>
<dbReference type="PANTHER" id="PTHR43563">
    <property type="entry name" value="AMINE OXIDASE"/>
    <property type="match status" value="1"/>
</dbReference>
<evidence type="ECO:0000259" key="7">
    <source>
        <dbReference type="Pfam" id="PF01593"/>
    </source>
</evidence>
<feature type="binding site" evidence="5">
    <location>
        <position position="279"/>
    </location>
    <ligand>
        <name>FAD</name>
        <dbReference type="ChEBI" id="CHEBI:57692"/>
    </ligand>
</feature>
<evidence type="ECO:0000256" key="2">
    <source>
        <dbReference type="ARBA" id="ARBA00005995"/>
    </source>
</evidence>
<dbReference type="PANTHER" id="PTHR43563:SF1">
    <property type="entry name" value="AMINE OXIDASE [FLAVIN-CONTAINING] B"/>
    <property type="match status" value="1"/>
</dbReference>
<feature type="binding site" evidence="5">
    <location>
        <begin position="69"/>
        <end position="70"/>
    </location>
    <ligand>
        <name>FAD</name>
        <dbReference type="ChEBI" id="CHEBI:57692"/>
    </ligand>
</feature>
<dbReference type="AlphaFoldDB" id="A0A6A6SVS2"/>
<feature type="binding site" evidence="5">
    <location>
        <position position="50"/>
    </location>
    <ligand>
        <name>FAD</name>
        <dbReference type="ChEBI" id="CHEBI:57692"/>
    </ligand>
</feature>
<evidence type="ECO:0000256" key="3">
    <source>
        <dbReference type="ARBA" id="ARBA00023002"/>
    </source>
</evidence>
<dbReference type="SUPFAM" id="SSF51905">
    <property type="entry name" value="FAD/NAD(P)-binding domain"/>
    <property type="match status" value="1"/>
</dbReference>
<reference evidence="8" key="1">
    <citation type="journal article" date="2020" name="Stud. Mycol.">
        <title>101 Dothideomycetes genomes: a test case for predicting lifestyles and emergence of pathogens.</title>
        <authorList>
            <person name="Haridas S."/>
            <person name="Albert R."/>
            <person name="Binder M."/>
            <person name="Bloem J."/>
            <person name="Labutti K."/>
            <person name="Salamov A."/>
            <person name="Andreopoulos B."/>
            <person name="Baker S."/>
            <person name="Barry K."/>
            <person name="Bills G."/>
            <person name="Bluhm B."/>
            <person name="Cannon C."/>
            <person name="Castanera R."/>
            <person name="Culley D."/>
            <person name="Daum C."/>
            <person name="Ezra D."/>
            <person name="Gonzalez J."/>
            <person name="Henrissat B."/>
            <person name="Kuo A."/>
            <person name="Liang C."/>
            <person name="Lipzen A."/>
            <person name="Lutzoni F."/>
            <person name="Magnuson J."/>
            <person name="Mondo S."/>
            <person name="Nolan M."/>
            <person name="Ohm R."/>
            <person name="Pangilinan J."/>
            <person name="Park H.-J."/>
            <person name="Ramirez L."/>
            <person name="Alfaro M."/>
            <person name="Sun H."/>
            <person name="Tritt A."/>
            <person name="Yoshinaga Y."/>
            <person name="Zwiers L.-H."/>
            <person name="Turgeon B."/>
            <person name="Goodwin S."/>
            <person name="Spatafora J."/>
            <person name="Crous P."/>
            <person name="Grigoriev I."/>
        </authorList>
    </citation>
    <scope>NUCLEOTIDE SEQUENCE</scope>
    <source>
        <strain evidence="8">CBS 122681</strain>
    </source>
</reference>
<keyword evidence="6" id="KW-0285">Flavoprotein</keyword>
<evidence type="ECO:0000256" key="6">
    <source>
        <dbReference type="RuleBase" id="RU362067"/>
    </source>
</evidence>
<keyword evidence="3 6" id="KW-0560">Oxidoreductase</keyword>